<gene>
    <name evidence="4" type="ORF">C8A05DRAFT_46515</name>
</gene>
<dbReference type="InterPro" id="IPR036291">
    <property type="entry name" value="NAD(P)-bd_dom_sf"/>
</dbReference>
<comment type="similarity">
    <text evidence="1">Belongs to the NmrA-type oxidoreductase family.</text>
</comment>
<dbReference type="GO" id="GO:0005634">
    <property type="term" value="C:nucleus"/>
    <property type="evidence" value="ECO:0007669"/>
    <property type="project" value="TreeGrafter"/>
</dbReference>
<name>A0AAN6RQN7_9PEZI</name>
<evidence type="ECO:0000313" key="4">
    <source>
        <dbReference type="EMBL" id="KAK3899405.1"/>
    </source>
</evidence>
<feature type="domain" description="NmrA-like" evidence="3">
    <location>
        <begin position="2"/>
        <end position="286"/>
    </location>
</feature>
<keyword evidence="5" id="KW-1185">Reference proteome</keyword>
<keyword evidence="2" id="KW-0521">NADP</keyword>
<reference evidence="4" key="2">
    <citation type="submission" date="2023-05" db="EMBL/GenBank/DDBJ databases">
        <authorList>
            <consortium name="Lawrence Berkeley National Laboratory"/>
            <person name="Steindorff A."/>
            <person name="Hensen N."/>
            <person name="Bonometti L."/>
            <person name="Westerberg I."/>
            <person name="Brannstrom I.O."/>
            <person name="Guillou S."/>
            <person name="Cros-Aarteil S."/>
            <person name="Calhoun S."/>
            <person name="Haridas S."/>
            <person name="Kuo A."/>
            <person name="Mondo S."/>
            <person name="Pangilinan J."/>
            <person name="Riley R."/>
            <person name="Labutti K."/>
            <person name="Andreopoulos B."/>
            <person name="Lipzen A."/>
            <person name="Chen C."/>
            <person name="Yanf M."/>
            <person name="Daum C."/>
            <person name="Ng V."/>
            <person name="Clum A."/>
            <person name="Ohm R."/>
            <person name="Martin F."/>
            <person name="Silar P."/>
            <person name="Natvig D."/>
            <person name="Lalanne C."/>
            <person name="Gautier V."/>
            <person name="Ament-Velasquez S.L."/>
            <person name="Kruys A."/>
            <person name="Hutchinson M.I."/>
            <person name="Powell A.J."/>
            <person name="Barry K."/>
            <person name="Miller A.N."/>
            <person name="Grigoriev I.V."/>
            <person name="Debuchy R."/>
            <person name="Gladieux P."/>
            <person name="Thoren M.H."/>
            <person name="Johannesson H."/>
        </authorList>
    </citation>
    <scope>NUCLEOTIDE SEQUENCE</scope>
    <source>
        <strain evidence="4">CBS 103.79</strain>
    </source>
</reference>
<protein>
    <recommendedName>
        <fullName evidence="3">NmrA-like domain-containing protein</fullName>
    </recommendedName>
</protein>
<dbReference type="Gene3D" id="3.90.25.10">
    <property type="entry name" value="UDP-galactose 4-epimerase, domain 1"/>
    <property type="match status" value="1"/>
</dbReference>
<proteinExistence type="inferred from homology"/>
<dbReference type="AlphaFoldDB" id="A0AAN6RQN7"/>
<dbReference type="Gene3D" id="3.40.50.720">
    <property type="entry name" value="NAD(P)-binding Rossmann-like Domain"/>
    <property type="match status" value="1"/>
</dbReference>
<evidence type="ECO:0000256" key="2">
    <source>
        <dbReference type="ARBA" id="ARBA00022857"/>
    </source>
</evidence>
<dbReference type="InterPro" id="IPR051164">
    <property type="entry name" value="NmrA-like_oxidored"/>
</dbReference>
<dbReference type="Pfam" id="PF05368">
    <property type="entry name" value="NmrA"/>
    <property type="match status" value="1"/>
</dbReference>
<evidence type="ECO:0000313" key="5">
    <source>
        <dbReference type="Proteomes" id="UP001303889"/>
    </source>
</evidence>
<dbReference type="Proteomes" id="UP001303889">
    <property type="component" value="Unassembled WGS sequence"/>
</dbReference>
<comment type="caution">
    <text evidence="4">The sequence shown here is derived from an EMBL/GenBank/DDBJ whole genome shotgun (WGS) entry which is preliminary data.</text>
</comment>
<dbReference type="InterPro" id="IPR008030">
    <property type="entry name" value="NmrA-like"/>
</dbReference>
<reference evidence="4" key="1">
    <citation type="journal article" date="2023" name="Mol. Phylogenet. Evol.">
        <title>Genome-scale phylogeny and comparative genomics of the fungal order Sordariales.</title>
        <authorList>
            <person name="Hensen N."/>
            <person name="Bonometti L."/>
            <person name="Westerberg I."/>
            <person name="Brannstrom I.O."/>
            <person name="Guillou S."/>
            <person name="Cros-Aarteil S."/>
            <person name="Calhoun S."/>
            <person name="Haridas S."/>
            <person name="Kuo A."/>
            <person name="Mondo S."/>
            <person name="Pangilinan J."/>
            <person name="Riley R."/>
            <person name="LaButti K."/>
            <person name="Andreopoulos B."/>
            <person name="Lipzen A."/>
            <person name="Chen C."/>
            <person name="Yan M."/>
            <person name="Daum C."/>
            <person name="Ng V."/>
            <person name="Clum A."/>
            <person name="Steindorff A."/>
            <person name="Ohm R.A."/>
            <person name="Martin F."/>
            <person name="Silar P."/>
            <person name="Natvig D.O."/>
            <person name="Lalanne C."/>
            <person name="Gautier V."/>
            <person name="Ament-Velasquez S.L."/>
            <person name="Kruys A."/>
            <person name="Hutchinson M.I."/>
            <person name="Powell A.J."/>
            <person name="Barry K."/>
            <person name="Miller A.N."/>
            <person name="Grigoriev I.V."/>
            <person name="Debuchy R."/>
            <person name="Gladieux P."/>
            <person name="Hiltunen Thoren M."/>
            <person name="Johannesson H."/>
        </authorList>
    </citation>
    <scope>NUCLEOTIDE SEQUENCE</scope>
    <source>
        <strain evidence="4">CBS 103.79</strain>
    </source>
</reference>
<dbReference type="PANTHER" id="PTHR42748">
    <property type="entry name" value="NITROGEN METABOLITE REPRESSION PROTEIN NMRA FAMILY MEMBER"/>
    <property type="match status" value="1"/>
</dbReference>
<dbReference type="SUPFAM" id="SSF51735">
    <property type="entry name" value="NAD(P)-binding Rossmann-fold domains"/>
    <property type="match status" value="1"/>
</dbReference>
<evidence type="ECO:0000259" key="3">
    <source>
        <dbReference type="Pfam" id="PF05368"/>
    </source>
</evidence>
<sequence>MAKPILVTGATGLQGSALIDNLLLLDPDSTRFTILALTRDPSTPKAARLLAKAPPGRISLIQGNLDDVPSVFAAAKSALRPHNNHIWGVYSVQVSLGRGVTSAGEIAQGKALIDGAIANGVDVFVYTSGERGGDEVSWDTETPVPHFASKYHIERHLKEVTAEGKPGTAMAWTVFRPVAFMENITVRFPAKMFVAALKNYLGRSGQTLQWIAVADIGVFSAQAFVEPEKWKGRAVGLAGDDLTVEQLHEAFVRATGAPAPSTWSIFGTYWTQSDKEMRLMMEWFAVNRYGVDIAELKKEHPGLLTMEEWVAQKSPFAVTK</sequence>
<dbReference type="PANTHER" id="PTHR42748:SF25">
    <property type="entry name" value="NMRA FAMILY PROTEIN"/>
    <property type="match status" value="1"/>
</dbReference>
<organism evidence="4 5">
    <name type="scientific">Staphylotrichum tortipilum</name>
    <dbReference type="NCBI Taxonomy" id="2831512"/>
    <lineage>
        <taxon>Eukaryota</taxon>
        <taxon>Fungi</taxon>
        <taxon>Dikarya</taxon>
        <taxon>Ascomycota</taxon>
        <taxon>Pezizomycotina</taxon>
        <taxon>Sordariomycetes</taxon>
        <taxon>Sordariomycetidae</taxon>
        <taxon>Sordariales</taxon>
        <taxon>Chaetomiaceae</taxon>
        <taxon>Staphylotrichum</taxon>
    </lineage>
</organism>
<accession>A0AAN6RQN7</accession>
<dbReference type="EMBL" id="MU855790">
    <property type="protein sequence ID" value="KAK3899405.1"/>
    <property type="molecule type" value="Genomic_DNA"/>
</dbReference>
<evidence type="ECO:0000256" key="1">
    <source>
        <dbReference type="ARBA" id="ARBA00006328"/>
    </source>
</evidence>